<reference evidence="4 5" key="1">
    <citation type="submission" date="2018-03" db="EMBL/GenBank/DDBJ databases">
        <title>Draft genome of Deinococcus sp. OD32.</title>
        <authorList>
            <person name="Wang X.-P."/>
            <person name="Du Z.-J."/>
        </authorList>
    </citation>
    <scope>NUCLEOTIDE SEQUENCE [LARGE SCALE GENOMIC DNA]</scope>
    <source>
        <strain evidence="4 5">OD32</strain>
    </source>
</reference>
<organism evidence="4 5">
    <name type="scientific">Deinococcus arcticus</name>
    <dbReference type="NCBI Taxonomy" id="2136176"/>
    <lineage>
        <taxon>Bacteria</taxon>
        <taxon>Thermotogati</taxon>
        <taxon>Deinococcota</taxon>
        <taxon>Deinococci</taxon>
        <taxon>Deinococcales</taxon>
        <taxon>Deinococcaceae</taxon>
        <taxon>Deinococcus</taxon>
    </lineage>
</organism>
<accession>A0A2T3WCH5</accession>
<keyword evidence="5" id="KW-1185">Reference proteome</keyword>
<dbReference type="Pfam" id="PF13559">
    <property type="entry name" value="DUF4129"/>
    <property type="match status" value="1"/>
</dbReference>
<feature type="transmembrane region" description="Helical" evidence="2">
    <location>
        <begin position="154"/>
        <end position="177"/>
    </location>
</feature>
<evidence type="ECO:0000313" key="4">
    <source>
        <dbReference type="EMBL" id="PTA69504.1"/>
    </source>
</evidence>
<dbReference type="EMBL" id="PYSV01000001">
    <property type="protein sequence ID" value="PTA69504.1"/>
    <property type="molecule type" value="Genomic_DNA"/>
</dbReference>
<feature type="transmembrane region" description="Helical" evidence="2">
    <location>
        <begin position="270"/>
        <end position="292"/>
    </location>
</feature>
<dbReference type="InterPro" id="IPR025403">
    <property type="entry name" value="TgpA-like_C"/>
</dbReference>
<evidence type="ECO:0000256" key="2">
    <source>
        <dbReference type="SAM" id="Phobius"/>
    </source>
</evidence>
<evidence type="ECO:0000313" key="5">
    <source>
        <dbReference type="Proteomes" id="UP000240317"/>
    </source>
</evidence>
<feature type="transmembrane region" description="Helical" evidence="2">
    <location>
        <begin position="113"/>
        <end position="134"/>
    </location>
</feature>
<dbReference type="AlphaFoldDB" id="A0A2T3WCH5"/>
<comment type="caution">
    <text evidence="4">The sequence shown here is derived from an EMBL/GenBank/DDBJ whole genome shotgun (WGS) entry which is preliminary data.</text>
</comment>
<keyword evidence="2" id="KW-0472">Membrane</keyword>
<name>A0A2T3WCH5_9DEIO</name>
<feature type="region of interest" description="Disordered" evidence="1">
    <location>
        <begin position="196"/>
        <end position="227"/>
    </location>
</feature>
<dbReference type="Proteomes" id="UP000240317">
    <property type="component" value="Unassembled WGS sequence"/>
</dbReference>
<proteinExistence type="predicted"/>
<evidence type="ECO:0000256" key="1">
    <source>
        <dbReference type="SAM" id="MobiDB-lite"/>
    </source>
</evidence>
<feature type="transmembrane region" description="Helical" evidence="2">
    <location>
        <begin position="20"/>
        <end position="44"/>
    </location>
</feature>
<feature type="transmembrane region" description="Helical" evidence="2">
    <location>
        <begin position="81"/>
        <end position="101"/>
    </location>
</feature>
<keyword evidence="2" id="KW-1133">Transmembrane helix</keyword>
<protein>
    <recommendedName>
        <fullName evidence="3">Protein-glutamine gamma-glutamyltransferase-like C-terminal domain-containing protein</fullName>
    </recommendedName>
</protein>
<evidence type="ECO:0000259" key="3">
    <source>
        <dbReference type="Pfam" id="PF13559"/>
    </source>
</evidence>
<feature type="domain" description="Protein-glutamine gamma-glutamyltransferase-like C-terminal" evidence="3">
    <location>
        <begin position="387"/>
        <end position="455"/>
    </location>
</feature>
<sequence length="471" mass="48695">MVSAAPPLSPGTRLAPYGVALLPLALAGALPWWTVAALSALLALGVRWPVWTQGRTLITQLLLGLWLLTALPGVLGQPEALAALGAQYVLFSVLGFALIWGATILEEGRRRGLLAPLLIGLLFPQPLVLAALVGGALARPGHHAADPLWPERRAWWGLLGAGLLGVTLLAALLAALLPPAPPLWTAVRLETGRVAGGKQAVAQPPTRKTERPAPEPGASGSVAPTPQMNLGELGLPGELTLLGGLLCLAAAWRVFQGRTRRRGPPHPVELAMVLGLLMLGLAWGVAAGLLFLNSDGSGVPGFPIQETRNELGQGGAEGEAVAPRLLPLALLLKALPWLTALLFLGLGLWLLCLRLRADPALAESPHEPGAAHAQGAAPEALHRVRQAYREASAGLAAAGLARTPAETPAAYAARLGAAHPALAAPLQALTAAYEPVRYGGQLTEQDAQAAEAAARTLQTLAPTLTPPEDTP</sequence>
<gene>
    <name evidence="4" type="ORF">C8263_00240</name>
</gene>
<keyword evidence="2" id="KW-0812">Transmembrane</keyword>
<dbReference type="RefSeq" id="WP_107136097.1">
    <property type="nucleotide sequence ID" value="NZ_PYSV01000001.1"/>
</dbReference>
<feature type="transmembrane region" description="Helical" evidence="2">
    <location>
        <begin position="56"/>
        <end position="75"/>
    </location>
</feature>
<feature type="transmembrane region" description="Helical" evidence="2">
    <location>
        <begin position="334"/>
        <end position="353"/>
    </location>
</feature>